<dbReference type="Gene3D" id="3.30.1370.110">
    <property type="match status" value="1"/>
</dbReference>
<comment type="caution">
    <text evidence="4">The sequence shown here is derived from an EMBL/GenBank/DDBJ whole genome shotgun (WGS) entry which is preliminary data.</text>
</comment>
<organism evidence="4 5">
    <name type="scientific">Arthrobotrys conoides</name>
    <dbReference type="NCBI Taxonomy" id="74498"/>
    <lineage>
        <taxon>Eukaryota</taxon>
        <taxon>Fungi</taxon>
        <taxon>Dikarya</taxon>
        <taxon>Ascomycota</taxon>
        <taxon>Pezizomycotina</taxon>
        <taxon>Orbiliomycetes</taxon>
        <taxon>Orbiliales</taxon>
        <taxon>Orbiliaceae</taxon>
        <taxon>Arthrobotrys</taxon>
    </lineage>
</organism>
<dbReference type="Proteomes" id="UP001307849">
    <property type="component" value="Unassembled WGS sequence"/>
</dbReference>
<dbReference type="CDD" id="cd14279">
    <property type="entry name" value="CUE"/>
    <property type="match status" value="1"/>
</dbReference>
<feature type="domain" description="CUE" evidence="3">
    <location>
        <begin position="98"/>
        <end position="141"/>
    </location>
</feature>
<name>A0AAN8RVT6_9PEZI</name>
<evidence type="ECO:0000259" key="3">
    <source>
        <dbReference type="PROSITE" id="PS51140"/>
    </source>
</evidence>
<dbReference type="InterPro" id="IPR058864">
    <property type="entry name" value="UBA_10"/>
</dbReference>
<accession>A0AAN8RVT6</accession>
<protein>
    <recommendedName>
        <fullName evidence="6">Smr domain-containing protein</fullName>
    </recommendedName>
</protein>
<sequence>MSTSQASSDPTGQLLKEYCPPLDSAIVLAILLDYDDVEDARAVLDTLKAETIVDEADGADLSDFNNNHNVFTDEDTNTTLTSVSKSEKGGAGGDREMIADDPVYPLTVMFPSIAVFTLRHTLRKCGGDVDRAIDELLNLGFLDGEGEGLKGVDAFSEESMHLNSKRRGKKKVNRLSQVGNILEELDAAGGGVAQSKWEQMETEVTFLATKLNVSPQLAKSAYHKHGSLSSTLVALIEKHGDGDTIPEDASHLETISSILAKHPRLLQSHVVGLVKMCKDDIPSAFKFAELLNRRQLHKLTVETTPNSKSPASPTTSSSSSSSDLWNVVGSPRKTPTSPRSPTSPRMSYRTAALTANDHAVARNEAYNKASAAYRRSKSDPRMGAVATYYAEEGKTHGTRLKAYSDMAAEALVDENSTEYTLDLHGVTVQQALKIANERVTGWWVQINSNDSRAVIPLNIITGIGTHSKGGQSRLGPAVSKMLIKGNWKIEVRPGNITVLGVQRSER</sequence>
<dbReference type="AlphaFoldDB" id="A0AAN8RVT6"/>
<dbReference type="Pfam" id="PF26286">
    <property type="entry name" value="UBA_10"/>
    <property type="match status" value="1"/>
</dbReference>
<dbReference type="SUPFAM" id="SSF46934">
    <property type="entry name" value="UBA-like"/>
    <property type="match status" value="1"/>
</dbReference>
<dbReference type="InterPro" id="IPR052772">
    <property type="entry name" value="Endo/PolyKinase_Domain-Protein"/>
</dbReference>
<evidence type="ECO:0000256" key="1">
    <source>
        <dbReference type="SAM" id="MobiDB-lite"/>
    </source>
</evidence>
<proteinExistence type="predicted"/>
<dbReference type="InterPro" id="IPR002625">
    <property type="entry name" value="Smr_dom"/>
</dbReference>
<dbReference type="InterPro" id="IPR036063">
    <property type="entry name" value="Smr_dom_sf"/>
</dbReference>
<reference evidence="4 5" key="1">
    <citation type="submission" date="2019-10" db="EMBL/GenBank/DDBJ databases">
        <authorList>
            <person name="Palmer J.M."/>
        </authorList>
    </citation>
    <scope>NUCLEOTIDE SEQUENCE [LARGE SCALE GENOMIC DNA]</scope>
    <source>
        <strain evidence="4 5">TWF506</strain>
    </source>
</reference>
<evidence type="ECO:0000259" key="2">
    <source>
        <dbReference type="PROSITE" id="PS50828"/>
    </source>
</evidence>
<dbReference type="EMBL" id="JAVHJM010000008">
    <property type="protein sequence ID" value="KAK6508338.1"/>
    <property type="molecule type" value="Genomic_DNA"/>
</dbReference>
<dbReference type="SMART" id="SM00463">
    <property type="entry name" value="SMR"/>
    <property type="match status" value="1"/>
</dbReference>
<dbReference type="Gene3D" id="1.10.8.10">
    <property type="entry name" value="DNA helicase RuvA subunit, C-terminal domain"/>
    <property type="match status" value="1"/>
</dbReference>
<evidence type="ECO:0000313" key="4">
    <source>
        <dbReference type="EMBL" id="KAK6508338.1"/>
    </source>
</evidence>
<dbReference type="Pfam" id="PF08590">
    <property type="entry name" value="DUF1771"/>
    <property type="match status" value="1"/>
</dbReference>
<feature type="compositionally biased region" description="Low complexity" evidence="1">
    <location>
        <begin position="303"/>
        <end position="322"/>
    </location>
</feature>
<dbReference type="PANTHER" id="PTHR46535">
    <property type="entry name" value="NEDD4-BINDING PROTEIN 2"/>
    <property type="match status" value="1"/>
</dbReference>
<dbReference type="InterPro" id="IPR009060">
    <property type="entry name" value="UBA-like_sf"/>
</dbReference>
<gene>
    <name evidence="4" type="ORF">TWF506_010432</name>
</gene>
<keyword evidence="5" id="KW-1185">Reference proteome</keyword>
<evidence type="ECO:0000313" key="5">
    <source>
        <dbReference type="Proteomes" id="UP001307849"/>
    </source>
</evidence>
<dbReference type="InterPro" id="IPR013899">
    <property type="entry name" value="DUF1771"/>
</dbReference>
<dbReference type="SUPFAM" id="SSF160443">
    <property type="entry name" value="SMR domain-like"/>
    <property type="match status" value="1"/>
</dbReference>
<dbReference type="PROSITE" id="PS50828">
    <property type="entry name" value="SMR"/>
    <property type="match status" value="1"/>
</dbReference>
<feature type="region of interest" description="Disordered" evidence="1">
    <location>
        <begin position="301"/>
        <end position="347"/>
    </location>
</feature>
<dbReference type="InterPro" id="IPR003892">
    <property type="entry name" value="CUE"/>
</dbReference>
<dbReference type="GO" id="GO:0043130">
    <property type="term" value="F:ubiquitin binding"/>
    <property type="evidence" value="ECO:0007669"/>
    <property type="project" value="InterPro"/>
</dbReference>
<feature type="domain" description="Smr" evidence="2">
    <location>
        <begin position="421"/>
        <end position="506"/>
    </location>
</feature>
<feature type="compositionally biased region" description="Low complexity" evidence="1">
    <location>
        <begin position="330"/>
        <end position="347"/>
    </location>
</feature>
<evidence type="ECO:0008006" key="6">
    <source>
        <dbReference type="Google" id="ProtNLM"/>
    </source>
</evidence>
<dbReference type="PROSITE" id="PS51140">
    <property type="entry name" value="CUE"/>
    <property type="match status" value="1"/>
</dbReference>
<dbReference type="GO" id="GO:0004519">
    <property type="term" value="F:endonuclease activity"/>
    <property type="evidence" value="ECO:0007669"/>
    <property type="project" value="TreeGrafter"/>
</dbReference>
<dbReference type="SMART" id="SM01162">
    <property type="entry name" value="DUF1771"/>
    <property type="match status" value="1"/>
</dbReference>
<dbReference type="PANTHER" id="PTHR46535:SF1">
    <property type="entry name" value="NEDD4-BINDING PROTEIN 2"/>
    <property type="match status" value="1"/>
</dbReference>
<dbReference type="GO" id="GO:0005634">
    <property type="term" value="C:nucleus"/>
    <property type="evidence" value="ECO:0007669"/>
    <property type="project" value="TreeGrafter"/>
</dbReference>